<dbReference type="PANTHER" id="PTHR10322">
    <property type="entry name" value="DNA POLYMERASE CATALYTIC SUBUNIT"/>
    <property type="match status" value="1"/>
</dbReference>
<name>A0A433P5G4_9FUNG</name>
<sequence>MYLGSAPALGDRVAYVIIKGSKGAAAYEKSEDPIYVLENNLPIDTKYYLENQLSKPLTRLFEPILGDKAQLLREYLHSSL</sequence>
<dbReference type="GO" id="GO:0043625">
    <property type="term" value="C:delta DNA polymerase complex"/>
    <property type="evidence" value="ECO:0007669"/>
    <property type="project" value="TreeGrafter"/>
</dbReference>
<comment type="caution">
    <text evidence="6">The sequence shown here is derived from an EMBL/GenBank/DDBJ whole genome shotgun (WGS) entry which is preliminary data.</text>
</comment>
<evidence type="ECO:0000256" key="3">
    <source>
        <dbReference type="ARBA" id="ARBA00022695"/>
    </source>
</evidence>
<organism evidence="6 7">
    <name type="scientific">Jimgerdemannia flammicorona</name>
    <dbReference type="NCBI Taxonomy" id="994334"/>
    <lineage>
        <taxon>Eukaryota</taxon>
        <taxon>Fungi</taxon>
        <taxon>Fungi incertae sedis</taxon>
        <taxon>Mucoromycota</taxon>
        <taxon>Mucoromycotina</taxon>
        <taxon>Endogonomycetes</taxon>
        <taxon>Endogonales</taxon>
        <taxon>Endogonaceae</taxon>
        <taxon>Jimgerdemannia</taxon>
    </lineage>
</organism>
<keyword evidence="4 6" id="KW-0239">DNA-directed DNA polymerase</keyword>
<keyword evidence="7" id="KW-1185">Reference proteome</keyword>
<feature type="domain" description="DNA-directed DNA polymerase family B multifunctional" evidence="5">
    <location>
        <begin position="5"/>
        <end position="64"/>
    </location>
</feature>
<dbReference type="GO" id="GO:0045004">
    <property type="term" value="P:DNA replication proofreading"/>
    <property type="evidence" value="ECO:0007669"/>
    <property type="project" value="TreeGrafter"/>
</dbReference>
<reference evidence="6 7" key="1">
    <citation type="journal article" date="2018" name="New Phytol.">
        <title>Phylogenomics of Endogonaceae and evolution of mycorrhizas within Mucoromycota.</title>
        <authorList>
            <person name="Chang Y."/>
            <person name="Desiro A."/>
            <person name="Na H."/>
            <person name="Sandor L."/>
            <person name="Lipzen A."/>
            <person name="Clum A."/>
            <person name="Barry K."/>
            <person name="Grigoriev I.V."/>
            <person name="Martin F.M."/>
            <person name="Stajich J.E."/>
            <person name="Smith M.E."/>
            <person name="Bonito G."/>
            <person name="Spatafora J.W."/>
        </authorList>
    </citation>
    <scope>NUCLEOTIDE SEQUENCE [LARGE SCALE GENOMIC DNA]</scope>
    <source>
        <strain evidence="6 7">AD002</strain>
    </source>
</reference>
<dbReference type="GO" id="GO:0003677">
    <property type="term" value="F:DNA binding"/>
    <property type="evidence" value="ECO:0007669"/>
    <property type="project" value="InterPro"/>
</dbReference>
<dbReference type="InterPro" id="IPR006134">
    <property type="entry name" value="DNA-dir_DNA_pol_B_multi_dom"/>
</dbReference>
<gene>
    <name evidence="6" type="ORF">BC938DRAFT_478480</name>
</gene>
<dbReference type="PANTHER" id="PTHR10322:SF23">
    <property type="entry name" value="DNA POLYMERASE DELTA CATALYTIC SUBUNIT"/>
    <property type="match status" value="1"/>
</dbReference>
<dbReference type="Proteomes" id="UP000274822">
    <property type="component" value="Unassembled WGS sequence"/>
</dbReference>
<dbReference type="InterPro" id="IPR043502">
    <property type="entry name" value="DNA/RNA_pol_sf"/>
</dbReference>
<proteinExistence type="predicted"/>
<evidence type="ECO:0000259" key="5">
    <source>
        <dbReference type="Pfam" id="PF00136"/>
    </source>
</evidence>
<dbReference type="InterPro" id="IPR042087">
    <property type="entry name" value="DNA_pol_B_thumb"/>
</dbReference>
<dbReference type="SUPFAM" id="SSF56672">
    <property type="entry name" value="DNA/RNA polymerases"/>
    <property type="match status" value="1"/>
</dbReference>
<protein>
    <recommendedName>
        <fullName evidence="1">DNA-directed DNA polymerase</fullName>
        <ecNumber evidence="1">2.7.7.7</ecNumber>
    </recommendedName>
</protein>
<keyword evidence="2" id="KW-0808">Transferase</keyword>
<accession>A0A433P5G4</accession>
<feature type="non-terminal residue" evidence="6">
    <location>
        <position position="80"/>
    </location>
</feature>
<dbReference type="GO" id="GO:0003887">
    <property type="term" value="F:DNA-directed DNA polymerase activity"/>
    <property type="evidence" value="ECO:0007669"/>
    <property type="project" value="UniProtKB-KW"/>
</dbReference>
<dbReference type="EMBL" id="RBNJ01033000">
    <property type="protein sequence ID" value="RUS12739.1"/>
    <property type="molecule type" value="Genomic_DNA"/>
</dbReference>
<dbReference type="Pfam" id="PF00136">
    <property type="entry name" value="DNA_pol_B"/>
    <property type="match status" value="1"/>
</dbReference>
<keyword evidence="3" id="KW-0548">Nucleotidyltransferase</keyword>
<dbReference type="GO" id="GO:0006297">
    <property type="term" value="P:nucleotide-excision repair, DNA gap filling"/>
    <property type="evidence" value="ECO:0007669"/>
    <property type="project" value="TreeGrafter"/>
</dbReference>
<evidence type="ECO:0000256" key="1">
    <source>
        <dbReference type="ARBA" id="ARBA00012417"/>
    </source>
</evidence>
<evidence type="ECO:0000256" key="4">
    <source>
        <dbReference type="ARBA" id="ARBA00022932"/>
    </source>
</evidence>
<dbReference type="EC" id="2.7.7.7" evidence="1"/>
<dbReference type="Gene3D" id="1.10.132.60">
    <property type="entry name" value="DNA polymerase family B, C-terminal domain"/>
    <property type="match status" value="1"/>
</dbReference>
<dbReference type="InterPro" id="IPR050240">
    <property type="entry name" value="DNA_pol_type-B"/>
</dbReference>
<dbReference type="AlphaFoldDB" id="A0A433P5G4"/>
<evidence type="ECO:0000313" key="7">
    <source>
        <dbReference type="Proteomes" id="UP000274822"/>
    </source>
</evidence>
<dbReference type="GO" id="GO:0008296">
    <property type="term" value="F:3'-5'-DNA exonuclease activity"/>
    <property type="evidence" value="ECO:0007669"/>
    <property type="project" value="TreeGrafter"/>
</dbReference>
<dbReference type="GO" id="GO:0000166">
    <property type="term" value="F:nucleotide binding"/>
    <property type="evidence" value="ECO:0007669"/>
    <property type="project" value="InterPro"/>
</dbReference>
<dbReference type="GO" id="GO:0006287">
    <property type="term" value="P:base-excision repair, gap-filling"/>
    <property type="evidence" value="ECO:0007669"/>
    <property type="project" value="TreeGrafter"/>
</dbReference>
<evidence type="ECO:0000313" key="6">
    <source>
        <dbReference type="EMBL" id="RUS12739.1"/>
    </source>
</evidence>
<evidence type="ECO:0000256" key="2">
    <source>
        <dbReference type="ARBA" id="ARBA00022679"/>
    </source>
</evidence>